<dbReference type="EMBL" id="BTGU01003975">
    <property type="protein sequence ID" value="GMN21136.1"/>
    <property type="molecule type" value="Genomic_DNA"/>
</dbReference>
<dbReference type="AlphaFoldDB" id="A0AA88CLG1"/>
<proteinExistence type="predicted"/>
<sequence length="135" mass="15232">MPLLEMKSSLPGCGYSSLLVSSGIVMTLPEKSQSDLHFAKSRSMNQLSPPATHRSSNKLDYWNPGLTCADDATIILSVRSRFSPARALVRLRSSHGFLSKYNLHDSHDRDGRVTGMEMRRRLEQNRDATRTELKR</sequence>
<accession>A0AA88CLG1</accession>
<reference evidence="2" key="1">
    <citation type="submission" date="2023-07" db="EMBL/GenBank/DDBJ databases">
        <title>draft genome sequence of fig (Ficus carica).</title>
        <authorList>
            <person name="Takahashi T."/>
            <person name="Nishimura K."/>
        </authorList>
    </citation>
    <scope>NUCLEOTIDE SEQUENCE</scope>
</reference>
<keyword evidence="3" id="KW-1185">Reference proteome</keyword>
<protein>
    <submittedName>
        <fullName evidence="2">Uncharacterized protein</fullName>
    </submittedName>
</protein>
<dbReference type="EMBL" id="BTGU01003976">
    <property type="protein sequence ID" value="GMN21146.1"/>
    <property type="molecule type" value="Genomic_DNA"/>
</dbReference>
<organism evidence="2 3">
    <name type="scientific">Ficus carica</name>
    <name type="common">Common fig</name>
    <dbReference type="NCBI Taxonomy" id="3494"/>
    <lineage>
        <taxon>Eukaryota</taxon>
        <taxon>Viridiplantae</taxon>
        <taxon>Streptophyta</taxon>
        <taxon>Embryophyta</taxon>
        <taxon>Tracheophyta</taxon>
        <taxon>Spermatophyta</taxon>
        <taxon>Magnoliopsida</taxon>
        <taxon>eudicotyledons</taxon>
        <taxon>Gunneridae</taxon>
        <taxon>Pentapetalae</taxon>
        <taxon>rosids</taxon>
        <taxon>fabids</taxon>
        <taxon>Rosales</taxon>
        <taxon>Moraceae</taxon>
        <taxon>Ficeae</taxon>
        <taxon>Ficus</taxon>
    </lineage>
</organism>
<evidence type="ECO:0000313" key="1">
    <source>
        <dbReference type="EMBL" id="GMN21136.1"/>
    </source>
</evidence>
<gene>
    <name evidence="1" type="ORF">TIFTF001_045441</name>
    <name evidence="2" type="ORF">TIFTF001_045445</name>
</gene>
<comment type="caution">
    <text evidence="2">The sequence shown here is derived from an EMBL/GenBank/DDBJ whole genome shotgun (WGS) entry which is preliminary data.</text>
</comment>
<name>A0AA88CLG1_FICCA</name>
<dbReference type="Proteomes" id="UP001187192">
    <property type="component" value="Unassembled WGS sequence"/>
</dbReference>
<evidence type="ECO:0000313" key="3">
    <source>
        <dbReference type="Proteomes" id="UP001187192"/>
    </source>
</evidence>
<evidence type="ECO:0000313" key="2">
    <source>
        <dbReference type="EMBL" id="GMN21146.1"/>
    </source>
</evidence>